<dbReference type="GO" id="GO:0019265">
    <property type="term" value="P:glycine biosynthetic process, by transamination of glyoxylate"/>
    <property type="evidence" value="ECO:0007669"/>
    <property type="project" value="TreeGrafter"/>
</dbReference>
<dbReference type="PANTHER" id="PTHR21152">
    <property type="entry name" value="AMINOTRANSFERASE CLASS V"/>
    <property type="match status" value="1"/>
</dbReference>
<keyword evidence="4" id="KW-0808">Transferase</keyword>
<dbReference type="EnsemblBacteria" id="ACZ19916">
    <property type="protein sequence ID" value="ACZ19916"/>
    <property type="gene ID" value="Taci_1702"/>
</dbReference>
<name>D1B7C5_THEAS</name>
<comment type="similarity">
    <text evidence="2">Belongs to the class-V pyridoxal-phosphate-dependent aminotransferase family.</text>
</comment>
<dbReference type="InterPro" id="IPR015421">
    <property type="entry name" value="PyrdxlP-dep_Trfase_major"/>
</dbReference>
<dbReference type="PATRIC" id="fig|525903.6.peg.1692"/>
<dbReference type="GO" id="GO:0004760">
    <property type="term" value="F:L-serine-pyruvate transaminase activity"/>
    <property type="evidence" value="ECO:0007669"/>
    <property type="project" value="TreeGrafter"/>
</dbReference>
<dbReference type="STRING" id="525903.Taci_1702"/>
<dbReference type="KEGG" id="tai:Taci_1702"/>
<organism evidence="9 10">
    <name type="scientific">Thermanaerovibrio acidaminovorans (strain ATCC 49978 / DSM 6589 / Su883)</name>
    <name type="common">Selenomonas acidaminovorans</name>
    <dbReference type="NCBI Taxonomy" id="525903"/>
    <lineage>
        <taxon>Bacteria</taxon>
        <taxon>Thermotogati</taxon>
        <taxon>Synergistota</taxon>
        <taxon>Synergistia</taxon>
        <taxon>Synergistales</taxon>
        <taxon>Synergistaceae</taxon>
        <taxon>Thermanaerovibrio</taxon>
    </lineage>
</organism>
<dbReference type="HOGENOM" id="CLU_027686_0_1_0"/>
<dbReference type="RefSeq" id="WP_012870425.1">
    <property type="nucleotide sequence ID" value="NC_013522.1"/>
</dbReference>
<dbReference type="InterPro" id="IPR015424">
    <property type="entry name" value="PyrdxlP-dep_Trfase"/>
</dbReference>
<dbReference type="OrthoDB" id="389074at2"/>
<dbReference type="InterPro" id="IPR000192">
    <property type="entry name" value="Aminotrans_V_dom"/>
</dbReference>
<evidence type="ECO:0000256" key="5">
    <source>
        <dbReference type="ARBA" id="ARBA00022898"/>
    </source>
</evidence>
<dbReference type="GO" id="GO:0008453">
    <property type="term" value="F:alanine-glyoxylate transaminase activity"/>
    <property type="evidence" value="ECO:0007669"/>
    <property type="project" value="TreeGrafter"/>
</dbReference>
<evidence type="ECO:0000313" key="9">
    <source>
        <dbReference type="EMBL" id="ACZ19916.1"/>
    </source>
</evidence>
<proteinExistence type="inferred from homology"/>
<accession>D1B7C5</accession>
<dbReference type="SUPFAM" id="SSF53383">
    <property type="entry name" value="PLP-dependent transferases"/>
    <property type="match status" value="1"/>
</dbReference>
<dbReference type="EMBL" id="CP001818">
    <property type="protein sequence ID" value="ACZ19916.1"/>
    <property type="molecule type" value="Genomic_DNA"/>
</dbReference>
<dbReference type="Gene3D" id="3.40.640.10">
    <property type="entry name" value="Type I PLP-dependent aspartate aminotransferase-like (Major domain)"/>
    <property type="match status" value="1"/>
</dbReference>
<comment type="cofactor">
    <cofactor evidence="1 7">
        <name>pyridoxal 5'-phosphate</name>
        <dbReference type="ChEBI" id="CHEBI:597326"/>
    </cofactor>
</comment>
<dbReference type="PANTHER" id="PTHR21152:SF24">
    <property type="entry name" value="ALANINE--GLYOXYLATE AMINOTRANSFERASE 1"/>
    <property type="match status" value="1"/>
</dbReference>
<dbReference type="eggNOG" id="COG0075">
    <property type="taxonomic scope" value="Bacteria"/>
</dbReference>
<evidence type="ECO:0000259" key="8">
    <source>
        <dbReference type="Pfam" id="PF00266"/>
    </source>
</evidence>
<keyword evidence="5 7" id="KW-0663">Pyridoxal phosphate</keyword>
<dbReference type="Gene3D" id="3.90.1150.10">
    <property type="entry name" value="Aspartate Aminotransferase, domain 1"/>
    <property type="match status" value="1"/>
</dbReference>
<keyword evidence="3 9" id="KW-0032">Aminotransferase</keyword>
<evidence type="ECO:0000256" key="7">
    <source>
        <dbReference type="PIRSR" id="PIRSR000524-50"/>
    </source>
</evidence>
<gene>
    <name evidence="9" type="ordered locus">Taci_1702</name>
</gene>
<evidence type="ECO:0000313" key="10">
    <source>
        <dbReference type="Proteomes" id="UP000002030"/>
    </source>
</evidence>
<dbReference type="InterPro" id="IPR024169">
    <property type="entry name" value="SP_NH2Trfase/AEP_transaminase"/>
</dbReference>
<dbReference type="Pfam" id="PF00266">
    <property type="entry name" value="Aminotran_5"/>
    <property type="match status" value="1"/>
</dbReference>
<evidence type="ECO:0000256" key="1">
    <source>
        <dbReference type="ARBA" id="ARBA00001933"/>
    </source>
</evidence>
<feature type="modified residue" description="N6-(pyridoxal phosphate)lysine" evidence="7">
    <location>
        <position position="191"/>
    </location>
</feature>
<keyword evidence="10" id="KW-1185">Reference proteome</keyword>
<sequence length="361" mass="39146">MERYPVGMVPGPVRCPWEVLEAYRGEYGSPDLEEEFAALYRHCQGRIGALLNSKGTVVIQSGEGMLALWGALKSVMAPGDRLLAVSAGVFGSGFAQMGLSLGLEVRSVDFPFNSVPDPEVVRRHALEFAPRMITLVHCETPSGTLCTLKPFGEIAREVDALLCVDAVSSAFGAHLDLEEAQVDLGLIGSQKCLSMPPDLAITVVSPRAARAIRQRGYQGYDALMPFLSSPEPGAFPYTHNWRALMALSASLELIEAEGLERVTARHLRCSRLCVEGLEEMGIEIFPERREYSSPTVTAALVPQGIAWSELDRRLRAMGVVLGGSYGPLAGKVFRIGHMGNQAREHLVQRALDALQEALCGL</sequence>
<dbReference type="AlphaFoldDB" id="D1B7C5"/>
<feature type="domain" description="Aminotransferase class V" evidence="8">
    <location>
        <begin position="28"/>
        <end position="320"/>
    </location>
</feature>
<feature type="binding site" evidence="6">
    <location>
        <position position="334"/>
    </location>
    <ligand>
        <name>substrate</name>
    </ligand>
</feature>
<dbReference type="InterPro" id="IPR015422">
    <property type="entry name" value="PyrdxlP-dep_Trfase_small"/>
</dbReference>
<protein>
    <submittedName>
        <fullName evidence="9">Aminotransferase class V</fullName>
    </submittedName>
</protein>
<reference evidence="9 10" key="1">
    <citation type="journal article" date="2009" name="Stand. Genomic Sci.">
        <title>Complete genome sequence of Thermanaerovibrio acidaminovorans type strain (Su883).</title>
        <authorList>
            <person name="Chovatia M."/>
            <person name="Sikorski J."/>
            <person name="Schroder M."/>
            <person name="Lapidus A."/>
            <person name="Nolan M."/>
            <person name="Tice H."/>
            <person name="Glavina Del Rio T."/>
            <person name="Copeland A."/>
            <person name="Cheng J.F."/>
            <person name="Lucas S."/>
            <person name="Chen F."/>
            <person name="Bruce D."/>
            <person name="Goodwin L."/>
            <person name="Pitluck S."/>
            <person name="Ivanova N."/>
            <person name="Mavromatis K."/>
            <person name="Ovchinnikova G."/>
            <person name="Pati A."/>
            <person name="Chen A."/>
            <person name="Palaniappan K."/>
            <person name="Land M."/>
            <person name="Hauser L."/>
            <person name="Chang Y.J."/>
            <person name="Jeffries C.D."/>
            <person name="Chain P."/>
            <person name="Saunders E."/>
            <person name="Detter J.C."/>
            <person name="Brettin T."/>
            <person name="Rohde M."/>
            <person name="Goker M."/>
            <person name="Spring S."/>
            <person name="Bristow J."/>
            <person name="Markowitz V."/>
            <person name="Hugenholtz P."/>
            <person name="Kyrpides N.C."/>
            <person name="Klenk H.P."/>
            <person name="Eisen J.A."/>
        </authorList>
    </citation>
    <scope>NUCLEOTIDE SEQUENCE [LARGE SCALE GENOMIC DNA]</scope>
    <source>
        <strain evidence="10">ATCC 49978 / DSM 6589 / Su883</strain>
    </source>
</reference>
<dbReference type="PIRSF" id="PIRSF000524">
    <property type="entry name" value="SPT"/>
    <property type="match status" value="1"/>
</dbReference>
<evidence type="ECO:0000256" key="3">
    <source>
        <dbReference type="ARBA" id="ARBA00022576"/>
    </source>
</evidence>
<dbReference type="Proteomes" id="UP000002030">
    <property type="component" value="Chromosome"/>
</dbReference>
<evidence type="ECO:0000256" key="2">
    <source>
        <dbReference type="ARBA" id="ARBA00009236"/>
    </source>
</evidence>
<evidence type="ECO:0000256" key="6">
    <source>
        <dbReference type="PIRSR" id="PIRSR000524-1"/>
    </source>
</evidence>
<evidence type="ECO:0000256" key="4">
    <source>
        <dbReference type="ARBA" id="ARBA00022679"/>
    </source>
</evidence>